<evidence type="ECO:0000313" key="2">
    <source>
        <dbReference type="EMBL" id="KAK7485512.1"/>
    </source>
</evidence>
<dbReference type="AlphaFoldDB" id="A0ABD0KF00"/>
<dbReference type="PANTHER" id="PTHR33332">
    <property type="entry name" value="REVERSE TRANSCRIPTASE DOMAIN-CONTAINING PROTEIN"/>
    <property type="match status" value="1"/>
</dbReference>
<evidence type="ECO:0000313" key="3">
    <source>
        <dbReference type="Proteomes" id="UP001519460"/>
    </source>
</evidence>
<comment type="caution">
    <text evidence="2">The sequence shown here is derived from an EMBL/GenBank/DDBJ whole genome shotgun (WGS) entry which is preliminary data.</text>
</comment>
<feature type="non-terminal residue" evidence="2">
    <location>
        <position position="1"/>
    </location>
</feature>
<feature type="domain" description="Reverse transcriptase" evidence="1">
    <location>
        <begin position="120"/>
        <end position="354"/>
    </location>
</feature>
<dbReference type="InterPro" id="IPR000477">
    <property type="entry name" value="RT_dom"/>
</dbReference>
<dbReference type="PROSITE" id="PS50878">
    <property type="entry name" value="RT_POL"/>
    <property type="match status" value="1"/>
</dbReference>
<name>A0ABD0KF00_9CAEN</name>
<dbReference type="EMBL" id="JACVVK020000193">
    <property type="protein sequence ID" value="KAK7485512.1"/>
    <property type="molecule type" value="Genomic_DNA"/>
</dbReference>
<dbReference type="CDD" id="cd01650">
    <property type="entry name" value="RT_nLTR_like"/>
    <property type="match status" value="1"/>
</dbReference>
<accession>A0ABD0KF00</accession>
<keyword evidence="3" id="KW-1185">Reference proteome</keyword>
<sequence>SGHSLLTDRPPSNSSLLNNHMLLKVNGQLITDPTAKAEVLNRQFQSVFNEGKTYTQEGFHQKCPMGEKEQRELPDIIITQDGMKKLLQSLNTHKACGPDNISPRCTEGTGNRTSPCTHQSSLSTGYIPSDWRDANVIPIFKKGEHHDPSNYRSVSLTSVPGKVLEHIIVSALMKHLEECNLLCPGQHGFRNKRSCETQLLEFAEEVTESVEHGMQTDVIVLDFVKAFDKAVVVDGKSSEYISVRSGVPQGSVLGPSLLLVYINDLPDQLTECTRLYADDTAVYMIRTSVQDKARLQEDLHRLKQWKHSWDMSFHPGKCSTLPVTRKRSPFDSTYSLHGQILQTVSSTKYLGVTIQHDLGWDIH</sequence>
<protein>
    <recommendedName>
        <fullName evidence="1">Reverse transcriptase domain-containing protein</fullName>
    </recommendedName>
</protein>
<dbReference type="Proteomes" id="UP001519460">
    <property type="component" value="Unassembled WGS sequence"/>
</dbReference>
<dbReference type="Pfam" id="PF00078">
    <property type="entry name" value="RVT_1"/>
    <property type="match status" value="1"/>
</dbReference>
<gene>
    <name evidence="2" type="ORF">BaRGS_00023200</name>
</gene>
<reference evidence="2 3" key="1">
    <citation type="journal article" date="2023" name="Sci. Data">
        <title>Genome assembly of the Korean intertidal mud-creeper Batillaria attramentaria.</title>
        <authorList>
            <person name="Patra A.K."/>
            <person name="Ho P.T."/>
            <person name="Jun S."/>
            <person name="Lee S.J."/>
            <person name="Kim Y."/>
            <person name="Won Y.J."/>
        </authorList>
    </citation>
    <scope>NUCLEOTIDE SEQUENCE [LARGE SCALE GENOMIC DNA]</scope>
    <source>
        <strain evidence="2">Wonlab-2016</strain>
    </source>
</reference>
<evidence type="ECO:0000259" key="1">
    <source>
        <dbReference type="PROSITE" id="PS50878"/>
    </source>
</evidence>
<proteinExistence type="predicted"/>
<organism evidence="2 3">
    <name type="scientific">Batillaria attramentaria</name>
    <dbReference type="NCBI Taxonomy" id="370345"/>
    <lineage>
        <taxon>Eukaryota</taxon>
        <taxon>Metazoa</taxon>
        <taxon>Spiralia</taxon>
        <taxon>Lophotrochozoa</taxon>
        <taxon>Mollusca</taxon>
        <taxon>Gastropoda</taxon>
        <taxon>Caenogastropoda</taxon>
        <taxon>Sorbeoconcha</taxon>
        <taxon>Cerithioidea</taxon>
        <taxon>Batillariidae</taxon>
        <taxon>Batillaria</taxon>
    </lineage>
</organism>